<dbReference type="InterPro" id="IPR036390">
    <property type="entry name" value="WH_DNA-bd_sf"/>
</dbReference>
<name>A0A178LQT9_MYCIR</name>
<dbReference type="InterPro" id="IPR005119">
    <property type="entry name" value="LysR_subst-bd"/>
</dbReference>
<keyword evidence="2" id="KW-0805">Transcription regulation</keyword>
<proteinExistence type="inferred from homology"/>
<dbReference type="PANTHER" id="PTHR30118">
    <property type="entry name" value="HTH-TYPE TRANSCRIPTIONAL REGULATOR LEUO-RELATED"/>
    <property type="match status" value="1"/>
</dbReference>
<sequence length="312" mass="34116">MQSVDLNLLAVLDALLQEGSVSGAARRLHLTPPAVSRSLAKLRSITGDELLVRAGRHLVPTPVAVGLRQRTHDALVAAYEVLAPPPTRSDVEIEQKLNRAFTIRTGPDNANGFGPAILAAVRRRAPEVRLRFVPELDEAVEALRDGQIDLVLGSPIAAKAENVHRETLVTDTIVIVARIDGTFARVCRERAPTITELARHGHVNREPVSGWNEALDRALLSDGLERTVVATAPGFAATFRIVDSADLICLAPARLTRPMLGAHLRSWPSPLALPNLIIEQSWHHRSQTDPEHRWLRDRVREAVESTQAAAIN</sequence>
<dbReference type="SUPFAM" id="SSF53850">
    <property type="entry name" value="Periplasmic binding protein-like II"/>
    <property type="match status" value="1"/>
</dbReference>
<dbReference type="EMBL" id="LWCS01000050">
    <property type="protein sequence ID" value="OAN33014.1"/>
    <property type="molecule type" value="Genomic_DNA"/>
</dbReference>
<evidence type="ECO:0000313" key="6">
    <source>
        <dbReference type="EMBL" id="OAN33014.1"/>
    </source>
</evidence>
<dbReference type="RefSeq" id="WP_064284126.1">
    <property type="nucleotide sequence ID" value="NZ_LWCS01000050.1"/>
</dbReference>
<gene>
    <name evidence="6" type="ORF">A4X20_28100</name>
</gene>
<organism evidence="6 7">
    <name type="scientific">Mycolicibacterium iranicum</name>
    <name type="common">Mycobacterium iranicum</name>
    <dbReference type="NCBI Taxonomy" id="912594"/>
    <lineage>
        <taxon>Bacteria</taxon>
        <taxon>Bacillati</taxon>
        <taxon>Actinomycetota</taxon>
        <taxon>Actinomycetes</taxon>
        <taxon>Mycobacteriales</taxon>
        <taxon>Mycobacteriaceae</taxon>
        <taxon>Mycolicibacterium</taxon>
    </lineage>
</organism>
<comment type="caution">
    <text evidence="6">The sequence shown here is derived from an EMBL/GenBank/DDBJ whole genome shotgun (WGS) entry which is preliminary data.</text>
</comment>
<dbReference type="Pfam" id="PF03466">
    <property type="entry name" value="LysR_substrate"/>
    <property type="match status" value="1"/>
</dbReference>
<dbReference type="Gene3D" id="1.10.10.10">
    <property type="entry name" value="Winged helix-like DNA-binding domain superfamily/Winged helix DNA-binding domain"/>
    <property type="match status" value="1"/>
</dbReference>
<dbReference type="PROSITE" id="PS50931">
    <property type="entry name" value="HTH_LYSR"/>
    <property type="match status" value="1"/>
</dbReference>
<dbReference type="AlphaFoldDB" id="A0A178LQT9"/>
<evidence type="ECO:0000256" key="1">
    <source>
        <dbReference type="ARBA" id="ARBA00009437"/>
    </source>
</evidence>
<evidence type="ECO:0000259" key="5">
    <source>
        <dbReference type="PROSITE" id="PS50931"/>
    </source>
</evidence>
<feature type="domain" description="HTH lysR-type" evidence="5">
    <location>
        <begin position="4"/>
        <end position="61"/>
    </location>
</feature>
<dbReference type="SUPFAM" id="SSF46785">
    <property type="entry name" value="Winged helix' DNA-binding domain"/>
    <property type="match status" value="1"/>
</dbReference>
<dbReference type="PANTHER" id="PTHR30118:SF15">
    <property type="entry name" value="TRANSCRIPTIONAL REGULATORY PROTEIN"/>
    <property type="match status" value="1"/>
</dbReference>
<dbReference type="Pfam" id="PF00126">
    <property type="entry name" value="HTH_1"/>
    <property type="match status" value="1"/>
</dbReference>
<comment type="similarity">
    <text evidence="1">Belongs to the LysR transcriptional regulatory family.</text>
</comment>
<evidence type="ECO:0000313" key="7">
    <source>
        <dbReference type="Proteomes" id="UP000078396"/>
    </source>
</evidence>
<dbReference type="InterPro" id="IPR000847">
    <property type="entry name" value="LysR_HTH_N"/>
</dbReference>
<dbReference type="Gene3D" id="3.40.190.10">
    <property type="entry name" value="Periplasmic binding protein-like II"/>
    <property type="match status" value="2"/>
</dbReference>
<dbReference type="InterPro" id="IPR050389">
    <property type="entry name" value="LysR-type_TF"/>
</dbReference>
<keyword evidence="3" id="KW-0238">DNA-binding</keyword>
<dbReference type="GO" id="GO:0003677">
    <property type="term" value="F:DNA binding"/>
    <property type="evidence" value="ECO:0007669"/>
    <property type="project" value="UniProtKB-KW"/>
</dbReference>
<evidence type="ECO:0000256" key="4">
    <source>
        <dbReference type="ARBA" id="ARBA00023163"/>
    </source>
</evidence>
<dbReference type="GO" id="GO:0003700">
    <property type="term" value="F:DNA-binding transcription factor activity"/>
    <property type="evidence" value="ECO:0007669"/>
    <property type="project" value="InterPro"/>
</dbReference>
<evidence type="ECO:0000256" key="2">
    <source>
        <dbReference type="ARBA" id="ARBA00023015"/>
    </source>
</evidence>
<dbReference type="InterPro" id="IPR036388">
    <property type="entry name" value="WH-like_DNA-bd_sf"/>
</dbReference>
<protein>
    <recommendedName>
        <fullName evidence="5">HTH lysR-type domain-containing protein</fullName>
    </recommendedName>
</protein>
<keyword evidence="4" id="KW-0804">Transcription</keyword>
<reference evidence="6 7" key="1">
    <citation type="submission" date="2016-04" db="EMBL/GenBank/DDBJ databases">
        <title>Draft Genome Sequences of Staphylococcus capitis Strain H36, S. capitis Strain H65, S. cohnii Strain H62, S. hominis Strain H69, Mycobacterium iranicum Strain H39, Plantibacter sp. Strain H53, Pseudomonas oryzihabitans Strain H72, and Microbacterium sp. Strain H83, isolated from residential settings.</title>
        <authorList>
            <person name="Lymperopoulou D."/>
            <person name="Adams R.I."/>
            <person name="Lindow S."/>
            <person name="Coil D.A."/>
            <person name="Jospin G."/>
            <person name="Eisen J.A."/>
        </authorList>
    </citation>
    <scope>NUCLEOTIDE SEQUENCE [LARGE SCALE GENOMIC DNA]</scope>
    <source>
        <strain evidence="6 7">H39</strain>
    </source>
</reference>
<dbReference type="Proteomes" id="UP000078396">
    <property type="component" value="Unassembled WGS sequence"/>
</dbReference>
<accession>A0A178LQT9</accession>
<evidence type="ECO:0000256" key="3">
    <source>
        <dbReference type="ARBA" id="ARBA00023125"/>
    </source>
</evidence>